<evidence type="ECO:0000313" key="2">
    <source>
        <dbReference type="EMBL" id="KJA23124.1"/>
    </source>
</evidence>
<dbReference type="Proteomes" id="UP000054270">
    <property type="component" value="Unassembled WGS sequence"/>
</dbReference>
<dbReference type="OrthoDB" id="5303367at2759"/>
<dbReference type="EMBL" id="KN817545">
    <property type="protein sequence ID" value="KJA23124.1"/>
    <property type="molecule type" value="Genomic_DNA"/>
</dbReference>
<dbReference type="PANTHER" id="PTHR10622:SF10">
    <property type="entry name" value="HET DOMAIN-CONTAINING PROTEIN"/>
    <property type="match status" value="1"/>
</dbReference>
<organism evidence="2 3">
    <name type="scientific">Hypholoma sublateritium (strain FD-334 SS-4)</name>
    <dbReference type="NCBI Taxonomy" id="945553"/>
    <lineage>
        <taxon>Eukaryota</taxon>
        <taxon>Fungi</taxon>
        <taxon>Dikarya</taxon>
        <taxon>Basidiomycota</taxon>
        <taxon>Agaricomycotina</taxon>
        <taxon>Agaricomycetes</taxon>
        <taxon>Agaricomycetidae</taxon>
        <taxon>Agaricales</taxon>
        <taxon>Agaricineae</taxon>
        <taxon>Strophariaceae</taxon>
        <taxon>Hypholoma</taxon>
    </lineage>
</organism>
<dbReference type="AlphaFoldDB" id="A0A0D2NWH9"/>
<accession>A0A0D2NWH9</accession>
<proteinExistence type="predicted"/>
<name>A0A0D2NWH9_HYPSF</name>
<dbReference type="PANTHER" id="PTHR10622">
    <property type="entry name" value="HET DOMAIN-CONTAINING PROTEIN"/>
    <property type="match status" value="1"/>
</dbReference>
<evidence type="ECO:0000313" key="3">
    <source>
        <dbReference type="Proteomes" id="UP000054270"/>
    </source>
</evidence>
<gene>
    <name evidence="2" type="ORF">HYPSUDRAFT_40271</name>
</gene>
<reference evidence="3" key="1">
    <citation type="submission" date="2014-04" db="EMBL/GenBank/DDBJ databases">
        <title>Evolutionary Origins and Diversification of the Mycorrhizal Mutualists.</title>
        <authorList>
            <consortium name="DOE Joint Genome Institute"/>
            <consortium name="Mycorrhizal Genomics Consortium"/>
            <person name="Kohler A."/>
            <person name="Kuo A."/>
            <person name="Nagy L.G."/>
            <person name="Floudas D."/>
            <person name="Copeland A."/>
            <person name="Barry K.W."/>
            <person name="Cichocki N."/>
            <person name="Veneault-Fourrey C."/>
            <person name="LaButti K."/>
            <person name="Lindquist E.A."/>
            <person name="Lipzen A."/>
            <person name="Lundell T."/>
            <person name="Morin E."/>
            <person name="Murat C."/>
            <person name="Riley R."/>
            <person name="Ohm R."/>
            <person name="Sun H."/>
            <person name="Tunlid A."/>
            <person name="Henrissat B."/>
            <person name="Grigoriev I.V."/>
            <person name="Hibbett D.S."/>
            <person name="Martin F."/>
        </authorList>
    </citation>
    <scope>NUCLEOTIDE SEQUENCE [LARGE SCALE GENOMIC DNA]</scope>
    <source>
        <strain evidence="3">FD-334 SS-4</strain>
    </source>
</reference>
<keyword evidence="3" id="KW-1185">Reference proteome</keyword>
<evidence type="ECO:0000259" key="1">
    <source>
        <dbReference type="Pfam" id="PF06985"/>
    </source>
</evidence>
<dbReference type="STRING" id="945553.A0A0D2NWH9"/>
<dbReference type="InterPro" id="IPR010730">
    <property type="entry name" value="HET"/>
</dbReference>
<sequence>MNLTEEASELPIPIHTVSLLPPSTPSEDIQMAIIAALRPHISNKMPMRLLAFNYAGSLVQLIGRDEMFRLILQRAYAEAVRSRFQAEWAEAGQVASATKTVAAWMSERRRKATLVSELVEHHTRYAILSHAWIRDTPGDVVYTDWAARARNPRGWRKIAKFCEVAARRHGVALAWMDTVCIDKSSSSELDEAIRSMYKWYRGAYVCIAYLAETRALRDMDRDAWFTRGWTLQELLAPHDIRFYNMDWEDLLVRRGTDPPPEPAAVVSMIEEKIGWATTITSDELALCRRGEVEKIPISRRLQLAARREVTREEDAAYSVMGLLGVDISVAYGEGAARASFRLLRELLSSKKHVLDIFNHDYRRPSGNTLVPFAIQDYLYRSTAFDFSGVDAGSSLDHWQPLEPIVLTHLGVRVPLLLFPSLRASSDADLNQPYSPKGDFSGSVTLYQYQKSYNLLDKRLYADNEPLSPATSIHEGDYAPLIVTFGLLNFSVEKGDIVLPYQGFSVPLDCGPISPGDVHPSDSIKILKAVTAAVLQLRSTNKKNRVSVGELKKHGIQLTTLYL</sequence>
<dbReference type="Pfam" id="PF06985">
    <property type="entry name" value="HET"/>
    <property type="match status" value="1"/>
</dbReference>
<feature type="domain" description="Heterokaryon incompatibility" evidence="1">
    <location>
        <begin position="125"/>
        <end position="214"/>
    </location>
</feature>
<protein>
    <recommendedName>
        <fullName evidence="1">Heterokaryon incompatibility domain-containing protein</fullName>
    </recommendedName>
</protein>